<gene>
    <name evidence="1" type="ORF">Vadar_010869</name>
</gene>
<evidence type="ECO:0000313" key="1">
    <source>
        <dbReference type="EMBL" id="KAH7842938.1"/>
    </source>
</evidence>
<reference evidence="1 2" key="1">
    <citation type="journal article" date="2021" name="Hortic Res">
        <title>High-quality reference genome and annotation aids understanding of berry development for evergreen blueberry (Vaccinium darrowii).</title>
        <authorList>
            <person name="Yu J."/>
            <person name="Hulse-Kemp A.M."/>
            <person name="Babiker E."/>
            <person name="Staton M."/>
        </authorList>
    </citation>
    <scope>NUCLEOTIDE SEQUENCE [LARGE SCALE GENOMIC DNA]</scope>
    <source>
        <strain evidence="2">cv. NJ 8807/NJ 8810</strain>
        <tissue evidence="1">Young leaf</tissue>
    </source>
</reference>
<protein>
    <submittedName>
        <fullName evidence="1">Uncharacterized protein</fullName>
    </submittedName>
</protein>
<accession>A0ACB7XPX4</accession>
<evidence type="ECO:0000313" key="2">
    <source>
        <dbReference type="Proteomes" id="UP000828048"/>
    </source>
</evidence>
<organism evidence="1 2">
    <name type="scientific">Vaccinium darrowii</name>
    <dbReference type="NCBI Taxonomy" id="229202"/>
    <lineage>
        <taxon>Eukaryota</taxon>
        <taxon>Viridiplantae</taxon>
        <taxon>Streptophyta</taxon>
        <taxon>Embryophyta</taxon>
        <taxon>Tracheophyta</taxon>
        <taxon>Spermatophyta</taxon>
        <taxon>Magnoliopsida</taxon>
        <taxon>eudicotyledons</taxon>
        <taxon>Gunneridae</taxon>
        <taxon>Pentapetalae</taxon>
        <taxon>asterids</taxon>
        <taxon>Ericales</taxon>
        <taxon>Ericaceae</taxon>
        <taxon>Vaccinioideae</taxon>
        <taxon>Vaccinieae</taxon>
        <taxon>Vaccinium</taxon>
    </lineage>
</organism>
<name>A0ACB7XPX4_9ERIC</name>
<proteinExistence type="predicted"/>
<dbReference type="Proteomes" id="UP000828048">
    <property type="component" value="Chromosome 1"/>
</dbReference>
<dbReference type="EMBL" id="CM037151">
    <property type="protein sequence ID" value="KAH7842938.1"/>
    <property type="molecule type" value="Genomic_DNA"/>
</dbReference>
<keyword evidence="2" id="KW-1185">Reference proteome</keyword>
<sequence>MKRQKSTNEFACNNSSFDLLSEELVLSILDKLNENPLDKKSFSLVCKSFFSIESHHRTTLKPLRPDHLKKTLTRFPYITHLDFSLCPRVTDASLSTISSVCNKMLRSIDLSRSKFFTHVGLSSLATGCSNLVEMDLSNATELRDSAAAAIARAENLERLSLARCKGITDMGIGCIAVGCRKLRFINLKWCLGVGDLGVGLIAVKCKEIRSLDLSYLPITNKCLPSILKLQYLENLVLEGCFGIDDDSLAVLKQGCKSLETLDISSCQNVSHVGLSSLTIGTRCLRQLILAYGSPVTPALADTLQRLSALQSITLDCCPVTCSGLKAIGNWCVSLREISLSKCSGVTDEGLSSLVTRHKDLRKLDITCCRKITHVSIAHITNSCTSLTSLKMESCTLVPKEAFVLIGQRCHLLEELDLTDNEIDDEGLKSISRCSKLSTLKLGICLNITDKGLSHIGMGCSKLMELDLYRSAGITDSGILAVAAGCPGLEMINLAYCQDITDRSLISLSKCSKLNTLESRGCFLITSLGITAIAAGCKQLIKLDIKKCYNVNDTGMIPLAHLSQNLRQINLSYTSVTELGLLSLASISCLQTMTILHLKRLTPSGLAAALLACGALTKVKLQASFKSLLPKPLFEHLEARGCVFQWREKVLQAELDPKCWKLQFVDVQ</sequence>
<comment type="caution">
    <text evidence="1">The sequence shown here is derived from an EMBL/GenBank/DDBJ whole genome shotgun (WGS) entry which is preliminary data.</text>
</comment>